<protein>
    <submittedName>
        <fullName evidence="2">Uncharacterized protein</fullName>
    </submittedName>
</protein>
<evidence type="ECO:0000313" key="3">
    <source>
        <dbReference type="Proteomes" id="UP000656804"/>
    </source>
</evidence>
<name>A0A930YCM0_9ACTN</name>
<dbReference type="AlphaFoldDB" id="A0A930YCM0"/>
<gene>
    <name evidence="2" type="ORF">ISG29_18320</name>
</gene>
<evidence type="ECO:0000313" key="2">
    <source>
        <dbReference type="EMBL" id="MBF4163643.1"/>
    </source>
</evidence>
<feature type="compositionally biased region" description="Basic and acidic residues" evidence="1">
    <location>
        <begin position="30"/>
        <end position="52"/>
    </location>
</feature>
<sequence>MHLVTRDDEGWRRSRRLAEVFGDSEPATTTDERPDSDSAEERRGQRDREAWLRDQIPPHHGS</sequence>
<accession>A0A930YCM0</accession>
<keyword evidence="3" id="KW-1185">Reference proteome</keyword>
<evidence type="ECO:0000256" key="1">
    <source>
        <dbReference type="SAM" id="MobiDB-lite"/>
    </source>
</evidence>
<comment type="caution">
    <text evidence="2">The sequence shown here is derived from an EMBL/GenBank/DDBJ whole genome shotgun (WGS) entry which is preliminary data.</text>
</comment>
<reference evidence="2" key="1">
    <citation type="submission" date="2020-11" db="EMBL/GenBank/DDBJ databases">
        <title>Nocardioides sp. CBS4Y-1, whole genome shotgun sequence.</title>
        <authorList>
            <person name="Tuo L."/>
        </authorList>
    </citation>
    <scope>NUCLEOTIDE SEQUENCE</scope>
    <source>
        <strain evidence="2">CBS4Y-1</strain>
    </source>
</reference>
<feature type="region of interest" description="Disordered" evidence="1">
    <location>
        <begin position="17"/>
        <end position="62"/>
    </location>
</feature>
<dbReference type="Proteomes" id="UP000656804">
    <property type="component" value="Unassembled WGS sequence"/>
</dbReference>
<organism evidence="2 3">
    <name type="scientific">Nocardioides acrostichi</name>
    <dbReference type="NCBI Taxonomy" id="2784339"/>
    <lineage>
        <taxon>Bacteria</taxon>
        <taxon>Bacillati</taxon>
        <taxon>Actinomycetota</taxon>
        <taxon>Actinomycetes</taxon>
        <taxon>Propionibacteriales</taxon>
        <taxon>Nocardioidaceae</taxon>
        <taxon>Nocardioides</taxon>
    </lineage>
</organism>
<proteinExistence type="predicted"/>
<dbReference type="EMBL" id="JADIVZ010000013">
    <property type="protein sequence ID" value="MBF4163643.1"/>
    <property type="molecule type" value="Genomic_DNA"/>
</dbReference>